<evidence type="ECO:0000256" key="11">
    <source>
        <dbReference type="SAM" id="SignalP"/>
    </source>
</evidence>
<evidence type="ECO:0000313" key="13">
    <source>
        <dbReference type="Proteomes" id="UP000580250"/>
    </source>
</evidence>
<evidence type="ECO:0000256" key="4">
    <source>
        <dbReference type="ARBA" id="ARBA00022679"/>
    </source>
</evidence>
<keyword evidence="5" id="KW-0812">Transmembrane</keyword>
<evidence type="ECO:0000256" key="10">
    <source>
        <dbReference type="ARBA" id="ARBA00038150"/>
    </source>
</evidence>
<evidence type="ECO:0000256" key="7">
    <source>
        <dbReference type="ARBA" id="ARBA00022989"/>
    </source>
</evidence>
<protein>
    <submittedName>
        <fullName evidence="12">Uncharacterized protein</fullName>
    </submittedName>
</protein>
<evidence type="ECO:0000256" key="9">
    <source>
        <dbReference type="ARBA" id="ARBA00023180"/>
    </source>
</evidence>
<comment type="caution">
    <text evidence="12">The sequence shown here is derived from an EMBL/GenBank/DDBJ whole genome shotgun (WGS) entry which is preliminary data.</text>
</comment>
<keyword evidence="8" id="KW-0472">Membrane</keyword>
<dbReference type="Proteomes" id="UP000580250">
    <property type="component" value="Unassembled WGS sequence"/>
</dbReference>
<evidence type="ECO:0000256" key="1">
    <source>
        <dbReference type="ARBA" id="ARBA00004606"/>
    </source>
</evidence>
<comment type="similarity">
    <text evidence="10">Belongs to the glycosyltransferase 14 family.</text>
</comment>
<reference evidence="12 13" key="1">
    <citation type="submission" date="2020-08" db="EMBL/GenBank/DDBJ databases">
        <authorList>
            <person name="Koutsovoulos G."/>
            <person name="Danchin GJ E."/>
        </authorList>
    </citation>
    <scope>NUCLEOTIDE SEQUENCE [LARGE SCALE GENOMIC DNA]</scope>
</reference>
<dbReference type="PANTHER" id="PTHR19297">
    <property type="entry name" value="GLYCOSYLTRANSFERASE 14 FAMILY MEMBER"/>
    <property type="match status" value="1"/>
</dbReference>
<dbReference type="InterPro" id="IPR003406">
    <property type="entry name" value="Glyco_trans_14"/>
</dbReference>
<dbReference type="PANTHER" id="PTHR19297:SF185">
    <property type="entry name" value="BETA-1,3-GALACTOSYL-O-GLYCOSYL-GLYCOPROTEIN BETA-1,6-N-ACETYLGLUCOSAMINYLTRANSFERASE 3"/>
    <property type="match status" value="1"/>
</dbReference>
<feature type="chain" id="PRO_5027950949" evidence="11">
    <location>
        <begin position="33"/>
        <end position="466"/>
    </location>
</feature>
<comment type="subcellular location">
    <subcellularLocation>
        <location evidence="1">Membrane</location>
        <topology evidence="1">Single-pass type II membrane protein</topology>
    </subcellularLocation>
</comment>
<name>A0A6V7XFB6_MELEN</name>
<keyword evidence="4" id="KW-0808">Transferase</keyword>
<dbReference type="OrthoDB" id="2019572at2759"/>
<keyword evidence="6" id="KW-0735">Signal-anchor</keyword>
<evidence type="ECO:0000256" key="8">
    <source>
        <dbReference type="ARBA" id="ARBA00023136"/>
    </source>
</evidence>
<keyword evidence="11" id="KW-0732">Signal</keyword>
<evidence type="ECO:0000256" key="6">
    <source>
        <dbReference type="ARBA" id="ARBA00022968"/>
    </source>
</evidence>
<proteinExistence type="inferred from homology"/>
<organism evidence="12 13">
    <name type="scientific">Meloidogyne enterolobii</name>
    <name type="common">Root-knot nematode worm</name>
    <name type="synonym">Meloidogyne mayaguensis</name>
    <dbReference type="NCBI Taxonomy" id="390850"/>
    <lineage>
        <taxon>Eukaryota</taxon>
        <taxon>Metazoa</taxon>
        <taxon>Ecdysozoa</taxon>
        <taxon>Nematoda</taxon>
        <taxon>Chromadorea</taxon>
        <taxon>Rhabditida</taxon>
        <taxon>Tylenchina</taxon>
        <taxon>Tylenchomorpha</taxon>
        <taxon>Tylenchoidea</taxon>
        <taxon>Meloidogynidae</taxon>
        <taxon>Meloidogyninae</taxon>
        <taxon>Meloidogyne</taxon>
    </lineage>
</organism>
<keyword evidence="9" id="KW-0325">Glycoprotein</keyword>
<dbReference type="Pfam" id="PF02485">
    <property type="entry name" value="Branch"/>
    <property type="match status" value="1"/>
</dbReference>
<comment type="pathway">
    <text evidence="2">Protein modification; protein glycosylation.</text>
</comment>
<feature type="signal peptide" evidence="11">
    <location>
        <begin position="1"/>
        <end position="32"/>
    </location>
</feature>
<keyword evidence="7" id="KW-1133">Transmembrane helix</keyword>
<evidence type="ECO:0000256" key="5">
    <source>
        <dbReference type="ARBA" id="ARBA00022692"/>
    </source>
</evidence>
<dbReference type="GO" id="GO:0016020">
    <property type="term" value="C:membrane"/>
    <property type="evidence" value="ECO:0007669"/>
    <property type="project" value="UniProtKB-SubCell"/>
</dbReference>
<accession>A0A6V7XFB6</accession>
<dbReference type="EMBL" id="CAJEWN010001496">
    <property type="protein sequence ID" value="CAD2197921.1"/>
    <property type="molecule type" value="Genomic_DNA"/>
</dbReference>
<sequence>MSTWQKIQKSSSFSSFFISLLLLVALLFMASSLPWYGNCYSLSDSSEVSSIRDYRSLPMESPLDVDKLENYLNERSLRLGCTRLKEKFPFIDEPLSEEERKFSLAYGILVYKSAFQVYMMMSAIYHPQNIYCISIDEKSSKEFKDSMLLLTDCFPNIFVMASVNPVGWCEFGVARSLYNCFRYLTEHKHDWKYFQYLSGFDLPLKTNLEVYLLYIFYNVNFLQMVRIFKQLNRSINMQVSLYPTNRLGAELKPPLPLWKSSMSSLFPREAANVMVSSSKVHELLRFLEQTICSDETVWTTVAGNPQELKIPGGFNAAAFHFERMECLKHKKGNITAIIEQEVKAMAERHPNEPFLPDNYYISRYQVWGTSTLHKCCSQRYRLESCVFGIKDIPYLLKRPELVQHKMYLSFQPAAYFCLWKTIHERALDWRNQKEFKATAYSELPTVKHVREGNEHFYDDKCLLSLW</sequence>
<evidence type="ECO:0000256" key="2">
    <source>
        <dbReference type="ARBA" id="ARBA00004922"/>
    </source>
</evidence>
<keyword evidence="3" id="KW-0328">Glycosyltransferase</keyword>
<evidence type="ECO:0000256" key="3">
    <source>
        <dbReference type="ARBA" id="ARBA00022676"/>
    </source>
</evidence>
<evidence type="ECO:0000313" key="12">
    <source>
        <dbReference type="EMBL" id="CAD2197921.1"/>
    </source>
</evidence>
<gene>
    <name evidence="12" type="ORF">MENT_LOCUS51200</name>
</gene>
<dbReference type="GO" id="GO:0008375">
    <property type="term" value="F:acetylglucosaminyltransferase activity"/>
    <property type="evidence" value="ECO:0007669"/>
    <property type="project" value="TreeGrafter"/>
</dbReference>
<dbReference type="AlphaFoldDB" id="A0A6V7XFB6"/>